<accession>A0A2Z6IER3</accession>
<gene>
    <name evidence="1" type="ORF">AFERRID_03290</name>
</gene>
<evidence type="ECO:0008006" key="3">
    <source>
        <dbReference type="Google" id="ProtNLM"/>
    </source>
</evidence>
<evidence type="ECO:0000313" key="1">
    <source>
        <dbReference type="EMBL" id="BBF64111.1"/>
    </source>
</evidence>
<keyword evidence="2" id="KW-1185">Reference proteome</keyword>
<name>A0A2Z6IER3_ACIFI</name>
<dbReference type="EMBL" id="AP018795">
    <property type="protein sequence ID" value="BBF64111.1"/>
    <property type="molecule type" value="Genomic_DNA"/>
</dbReference>
<dbReference type="KEGG" id="afj:AFERRID_03290"/>
<protein>
    <recommendedName>
        <fullName evidence="3">Nucleotidyltransferase</fullName>
    </recommendedName>
</protein>
<dbReference type="Proteomes" id="UP000280188">
    <property type="component" value="Chromosome"/>
</dbReference>
<evidence type="ECO:0000313" key="2">
    <source>
        <dbReference type="Proteomes" id="UP000280188"/>
    </source>
</evidence>
<dbReference type="AlphaFoldDB" id="A0A2Z6IER3"/>
<reference evidence="1 2" key="1">
    <citation type="journal article" date="2018" name="Microbiol. Resour. Announc.">
        <title>Complete Genome Sequence of Acidithiobacillus ferridurans JCM 18981.</title>
        <authorList>
            <person name="Miyauchi T."/>
            <person name="Kouzuma A."/>
            <person name="Abe T."/>
            <person name="Watanabe K."/>
        </authorList>
    </citation>
    <scope>NUCLEOTIDE SEQUENCE [LARGE SCALE GENOMIC DNA]</scope>
    <source>
        <strain evidence="2">ATCC 33020 / DSM 29468 / JCM 18981 / 11Fe</strain>
    </source>
</reference>
<organism evidence="1 2">
    <name type="scientific">Acidithiobacillus ferridurans</name>
    <dbReference type="NCBI Taxonomy" id="1232575"/>
    <lineage>
        <taxon>Bacteria</taxon>
        <taxon>Pseudomonadati</taxon>
        <taxon>Pseudomonadota</taxon>
        <taxon>Acidithiobacillia</taxon>
        <taxon>Acidithiobacillales</taxon>
        <taxon>Acidithiobacillaceae</taxon>
        <taxon>Acidithiobacillus</taxon>
    </lineage>
</organism>
<proteinExistence type="predicted"/>
<sequence>MSFVDNERGAEMVKSQQQSRLRRLLVVESARIMADEGVVDFRVAKEKAARRLGAGGDAQQDWPSNAEIEEELQSRLQLFHGQAHEAELRLLREQAAQAMQWLAEFRPRLTGPVLTGTATRHVPVTLHLFVDTPESVIFFLMDQKVAYEEVWQRLHYGDAPARDYPCLKLNFAGADLRLVLFDLDEDRRSPASPVDGRPLRRATLAQLQKLLVESVPNPV</sequence>